<dbReference type="PROSITE" id="PS00028">
    <property type="entry name" value="ZINC_FINGER_C2H2_1"/>
    <property type="match status" value="1"/>
</dbReference>
<dbReference type="GO" id="GO:0008270">
    <property type="term" value="F:zinc ion binding"/>
    <property type="evidence" value="ECO:0007669"/>
    <property type="project" value="UniProtKB-KW"/>
</dbReference>
<dbReference type="PANTHER" id="PTHR46179">
    <property type="entry name" value="ZINC FINGER PROTEIN"/>
    <property type="match status" value="1"/>
</dbReference>
<dbReference type="GO" id="GO:0006357">
    <property type="term" value="P:regulation of transcription by RNA polymerase II"/>
    <property type="evidence" value="ECO:0007669"/>
    <property type="project" value="TreeGrafter"/>
</dbReference>
<evidence type="ECO:0000256" key="2">
    <source>
        <dbReference type="ARBA" id="ARBA00022723"/>
    </source>
</evidence>
<dbReference type="Gene3D" id="3.30.160.60">
    <property type="entry name" value="Classic Zinc Finger"/>
    <property type="match status" value="1"/>
</dbReference>
<dbReference type="GO" id="GO:0005634">
    <property type="term" value="C:nucleus"/>
    <property type="evidence" value="ECO:0007669"/>
    <property type="project" value="UniProtKB-SubCell"/>
</dbReference>
<dbReference type="PANTHER" id="PTHR46179:SF13">
    <property type="entry name" value="C2H2-TYPE DOMAIN-CONTAINING PROTEIN"/>
    <property type="match status" value="1"/>
</dbReference>
<evidence type="ECO:0000256" key="4">
    <source>
        <dbReference type="ARBA" id="ARBA00022833"/>
    </source>
</evidence>
<keyword evidence="5" id="KW-0805">Transcription regulation</keyword>
<dbReference type="Proteomes" id="UP000559256">
    <property type="component" value="Unassembled WGS sequence"/>
</dbReference>
<feature type="region of interest" description="Disordered" evidence="9">
    <location>
        <begin position="189"/>
        <end position="249"/>
    </location>
</feature>
<dbReference type="Pfam" id="PF00096">
    <property type="entry name" value="zf-C2H2"/>
    <property type="match status" value="1"/>
</dbReference>
<dbReference type="OrthoDB" id="8117402at2759"/>
<feature type="region of interest" description="Disordered" evidence="9">
    <location>
        <begin position="75"/>
        <end position="102"/>
    </location>
</feature>
<keyword evidence="7" id="KW-0539">Nucleus</keyword>
<feature type="domain" description="C2H2-type" evidence="10">
    <location>
        <begin position="257"/>
        <end position="286"/>
    </location>
</feature>
<sequence length="351" mass="38760">MTPSIHRCNKTAHFYPMVSSVPSQHPNMFPSFNSYQSYSDADSMHYSCPQKVEPVFEYQEYSSPELDAWSDWAGQQATSETAPGRSTLSFVPKNQTDSSPEQYFESQAPYTGFSAKAPPVPSRPVVLSWPLEYFITNDPSLLTPGSDVSYFTSSARHTPELLYTGSSCGDDNVFDMQFGDALASNSINADVRSPYDSDSPASSPTASSPSSSSLAFDLPSPSRRHSPYKPLPSPTNTSSSSSGGSRSISALDHRRRFPCLLPGCDRRFTSQYTLKVHMEAHKPKPKVTFPCTHGCSERFSRQHDRLRHEVAKHGKVCEFSCEDCGRFFSTSKTLGNHKCPVAQGGTRWVNA</sequence>
<name>A0A8H5GJH3_9AGAR</name>
<keyword evidence="4" id="KW-0862">Zinc</keyword>
<accession>A0A8H5GJH3</accession>
<evidence type="ECO:0000256" key="3">
    <source>
        <dbReference type="ARBA" id="ARBA00022771"/>
    </source>
</evidence>
<feature type="compositionally biased region" description="Low complexity" evidence="9">
    <location>
        <begin position="238"/>
        <end position="249"/>
    </location>
</feature>
<keyword evidence="6" id="KW-0804">Transcription</keyword>
<evidence type="ECO:0000256" key="6">
    <source>
        <dbReference type="ARBA" id="ARBA00023163"/>
    </source>
</evidence>
<comment type="subcellular location">
    <subcellularLocation>
        <location evidence="1">Nucleus</location>
    </subcellularLocation>
</comment>
<gene>
    <name evidence="11" type="ORF">D9758_005696</name>
</gene>
<organism evidence="11 12">
    <name type="scientific">Tetrapyrgos nigripes</name>
    <dbReference type="NCBI Taxonomy" id="182062"/>
    <lineage>
        <taxon>Eukaryota</taxon>
        <taxon>Fungi</taxon>
        <taxon>Dikarya</taxon>
        <taxon>Basidiomycota</taxon>
        <taxon>Agaricomycotina</taxon>
        <taxon>Agaricomycetes</taxon>
        <taxon>Agaricomycetidae</taxon>
        <taxon>Agaricales</taxon>
        <taxon>Marasmiineae</taxon>
        <taxon>Marasmiaceae</taxon>
        <taxon>Tetrapyrgos</taxon>
    </lineage>
</organism>
<feature type="domain" description="C2H2-type" evidence="10">
    <location>
        <begin position="319"/>
        <end position="348"/>
    </location>
</feature>
<comment type="caution">
    <text evidence="11">The sequence shown here is derived from an EMBL/GenBank/DDBJ whole genome shotgun (WGS) entry which is preliminary data.</text>
</comment>
<dbReference type="InterPro" id="IPR051061">
    <property type="entry name" value="Zinc_finger_trans_reg"/>
</dbReference>
<evidence type="ECO:0000259" key="10">
    <source>
        <dbReference type="PROSITE" id="PS50157"/>
    </source>
</evidence>
<keyword evidence="2" id="KW-0479">Metal-binding</keyword>
<evidence type="ECO:0000313" key="11">
    <source>
        <dbReference type="EMBL" id="KAF5366193.1"/>
    </source>
</evidence>
<dbReference type="EMBL" id="JAACJM010000024">
    <property type="protein sequence ID" value="KAF5366193.1"/>
    <property type="molecule type" value="Genomic_DNA"/>
</dbReference>
<evidence type="ECO:0000313" key="12">
    <source>
        <dbReference type="Proteomes" id="UP000559256"/>
    </source>
</evidence>
<dbReference type="AlphaFoldDB" id="A0A8H5GJH3"/>
<keyword evidence="12" id="KW-1185">Reference proteome</keyword>
<dbReference type="InterPro" id="IPR013087">
    <property type="entry name" value="Znf_C2H2_type"/>
</dbReference>
<dbReference type="PROSITE" id="PS50157">
    <property type="entry name" value="ZINC_FINGER_C2H2_2"/>
    <property type="match status" value="2"/>
</dbReference>
<evidence type="ECO:0000256" key="9">
    <source>
        <dbReference type="SAM" id="MobiDB-lite"/>
    </source>
</evidence>
<evidence type="ECO:0000256" key="1">
    <source>
        <dbReference type="ARBA" id="ARBA00004123"/>
    </source>
</evidence>
<evidence type="ECO:0000256" key="8">
    <source>
        <dbReference type="PROSITE-ProRule" id="PRU00042"/>
    </source>
</evidence>
<evidence type="ECO:0000256" key="7">
    <source>
        <dbReference type="ARBA" id="ARBA00023242"/>
    </source>
</evidence>
<protein>
    <recommendedName>
        <fullName evidence="10">C2H2-type domain-containing protein</fullName>
    </recommendedName>
</protein>
<dbReference type="SUPFAM" id="SSF57667">
    <property type="entry name" value="beta-beta-alpha zinc fingers"/>
    <property type="match status" value="1"/>
</dbReference>
<keyword evidence="3 8" id="KW-0863">Zinc-finger</keyword>
<evidence type="ECO:0000256" key="5">
    <source>
        <dbReference type="ARBA" id="ARBA00023015"/>
    </source>
</evidence>
<proteinExistence type="predicted"/>
<dbReference type="InterPro" id="IPR036236">
    <property type="entry name" value="Znf_C2H2_sf"/>
</dbReference>
<reference evidence="11 12" key="1">
    <citation type="journal article" date="2020" name="ISME J.">
        <title>Uncovering the hidden diversity of litter-decomposition mechanisms in mushroom-forming fungi.</title>
        <authorList>
            <person name="Floudas D."/>
            <person name="Bentzer J."/>
            <person name="Ahren D."/>
            <person name="Johansson T."/>
            <person name="Persson P."/>
            <person name="Tunlid A."/>
        </authorList>
    </citation>
    <scope>NUCLEOTIDE SEQUENCE [LARGE SCALE GENOMIC DNA]</scope>
    <source>
        <strain evidence="11 12">CBS 291.85</strain>
    </source>
</reference>
<feature type="compositionally biased region" description="Low complexity" evidence="9">
    <location>
        <begin position="194"/>
        <end position="221"/>
    </location>
</feature>
<dbReference type="SMART" id="SM00355">
    <property type="entry name" value="ZnF_C2H2"/>
    <property type="match status" value="3"/>
</dbReference>